<keyword evidence="5" id="KW-1185">Reference proteome</keyword>
<keyword evidence="2" id="KW-0804">Transcription</keyword>
<name>A0A8T0GY51_CERPU</name>
<dbReference type="SMART" id="SM00733">
    <property type="entry name" value="Mterf"/>
    <property type="match status" value="9"/>
</dbReference>
<evidence type="ECO:0000313" key="5">
    <source>
        <dbReference type="Proteomes" id="UP000822688"/>
    </source>
</evidence>
<dbReference type="EMBL" id="CM026429">
    <property type="protein sequence ID" value="KAG0563487.1"/>
    <property type="molecule type" value="Genomic_DNA"/>
</dbReference>
<comment type="caution">
    <text evidence="4">The sequence shown here is derived from an EMBL/GenBank/DDBJ whole genome shotgun (WGS) entry which is preliminary data.</text>
</comment>
<keyword evidence="2" id="KW-0806">Transcription termination</keyword>
<dbReference type="PANTHER" id="PTHR13068">
    <property type="entry name" value="CGI-12 PROTEIN-RELATED"/>
    <property type="match status" value="1"/>
</dbReference>
<protein>
    <submittedName>
        <fullName evidence="4">Uncharacterized protein</fullName>
    </submittedName>
</protein>
<dbReference type="PANTHER" id="PTHR13068:SF3">
    <property type="entry name" value="MITOCHONDRIAL TRANSCRIPTION TERMINATION FACTOR FAMILY PROTEIN"/>
    <property type="match status" value="1"/>
</dbReference>
<dbReference type="GO" id="GO:0003676">
    <property type="term" value="F:nucleic acid binding"/>
    <property type="evidence" value="ECO:0007669"/>
    <property type="project" value="InterPro"/>
</dbReference>
<dbReference type="Proteomes" id="UP000822688">
    <property type="component" value="Chromosome 8"/>
</dbReference>
<accession>A0A8T0GY51</accession>
<dbReference type="AlphaFoldDB" id="A0A8T0GY51"/>
<evidence type="ECO:0000313" key="4">
    <source>
        <dbReference type="EMBL" id="KAG0563487.1"/>
    </source>
</evidence>
<keyword evidence="2" id="KW-0805">Transcription regulation</keyword>
<evidence type="ECO:0000256" key="1">
    <source>
        <dbReference type="ARBA" id="ARBA00007692"/>
    </source>
</evidence>
<organism evidence="4 5">
    <name type="scientific">Ceratodon purpureus</name>
    <name type="common">Fire moss</name>
    <name type="synonym">Dicranum purpureum</name>
    <dbReference type="NCBI Taxonomy" id="3225"/>
    <lineage>
        <taxon>Eukaryota</taxon>
        <taxon>Viridiplantae</taxon>
        <taxon>Streptophyta</taxon>
        <taxon>Embryophyta</taxon>
        <taxon>Bryophyta</taxon>
        <taxon>Bryophytina</taxon>
        <taxon>Bryopsida</taxon>
        <taxon>Dicranidae</taxon>
        <taxon>Pseudoditrichales</taxon>
        <taxon>Ditrichaceae</taxon>
        <taxon>Ceratodon</taxon>
    </lineage>
</organism>
<evidence type="ECO:0000256" key="3">
    <source>
        <dbReference type="ARBA" id="ARBA00022946"/>
    </source>
</evidence>
<gene>
    <name evidence="4" type="ORF">KC19_8G035100</name>
</gene>
<proteinExistence type="inferred from homology"/>
<dbReference type="InterPro" id="IPR038538">
    <property type="entry name" value="MTERF_sf"/>
</dbReference>
<evidence type="ECO:0000256" key="2">
    <source>
        <dbReference type="ARBA" id="ARBA00022472"/>
    </source>
</evidence>
<dbReference type="GO" id="GO:0006353">
    <property type="term" value="P:DNA-templated transcription termination"/>
    <property type="evidence" value="ECO:0007669"/>
    <property type="project" value="UniProtKB-KW"/>
</dbReference>
<reference evidence="4" key="1">
    <citation type="submission" date="2020-06" db="EMBL/GenBank/DDBJ databases">
        <title>WGS assembly of Ceratodon purpureus strain R40.</title>
        <authorList>
            <person name="Carey S.B."/>
            <person name="Jenkins J."/>
            <person name="Shu S."/>
            <person name="Lovell J.T."/>
            <person name="Sreedasyam A."/>
            <person name="Maumus F."/>
            <person name="Tiley G.P."/>
            <person name="Fernandez-Pozo N."/>
            <person name="Barry K."/>
            <person name="Chen C."/>
            <person name="Wang M."/>
            <person name="Lipzen A."/>
            <person name="Daum C."/>
            <person name="Saski C.A."/>
            <person name="Payton A.C."/>
            <person name="Mcbreen J.C."/>
            <person name="Conrad R.E."/>
            <person name="Kollar L.M."/>
            <person name="Olsson S."/>
            <person name="Huttunen S."/>
            <person name="Landis J.B."/>
            <person name="Wickett N.J."/>
            <person name="Johnson M.G."/>
            <person name="Rensing S.A."/>
            <person name="Grimwood J."/>
            <person name="Schmutz J."/>
            <person name="Mcdaniel S.F."/>
        </authorList>
    </citation>
    <scope>NUCLEOTIDE SEQUENCE</scope>
    <source>
        <strain evidence="4">R40</strain>
    </source>
</reference>
<comment type="similarity">
    <text evidence="1">Belongs to the mTERF family.</text>
</comment>
<dbReference type="InterPro" id="IPR003690">
    <property type="entry name" value="MTERF"/>
</dbReference>
<keyword evidence="3" id="KW-0809">Transit peptide</keyword>
<dbReference type="Gene3D" id="1.25.70.10">
    <property type="entry name" value="Transcription termination factor 3, mitochondrial"/>
    <property type="match status" value="2"/>
</dbReference>
<dbReference type="Pfam" id="PF02536">
    <property type="entry name" value="mTERF"/>
    <property type="match status" value="1"/>
</dbReference>
<sequence length="603" mass="68215">MACSMDVLRWSSCRVQVHVVKQARGFLITKSNVSRVCAFSDTELGDTERGLLYSSRPRIYKLRKSRRVYCEREGVGDAGDQLRNEALAVVVRSLVAAGIEEEDAVRISLKCPHFIQTLVGRSSEADEIVRWANLSLGAEGESEGSSGNGLGEVVELSGPERWSVVLEFVGVNAQATNRISRALSGSSLPEFLKKVKFLEEALNVSQLDGRIFERKVHQMMRRLSVATDEDLQQTLSFFEKMDAQRGGLALLASAHYATARLVEGFPLIFLRDLDTELRSVLAFLETVGVSKESLGRVLLLFPPVLLCDPDRELQSRLRTLKKVGVRAMDLGRMIVRYPWLLSRTTQNNVDEIVEFLLSVKVLTRDVDRSITGCPQLLGCSSGRTLQPMVERMNMLGVKSKRLGYVIAASPQLLVRSTNEFNEVVDFLLKIGVQETDLGGMLKRQPGMFASDVETVLEPKVQFLRDLGMREDVLHRVLRFYPELLTMRIEESLRPRVKFFQDLRFHNEAICSMICRFPPLLSYNPEPVLKPKLDFLVNSMGRDIFEVVEYPRYFSYSLEKKIKPRARVITRFKIKCTLTEMLALNDDQFSAKYLGMGSMLVPPR</sequence>